<evidence type="ECO:0000256" key="2">
    <source>
        <dbReference type="ARBA" id="ARBA00004141"/>
    </source>
</evidence>
<dbReference type="InterPro" id="IPR008915">
    <property type="entry name" value="Peptidase_M50"/>
</dbReference>
<comment type="similarity">
    <text evidence="3">Belongs to the peptidase M50B family.</text>
</comment>
<dbReference type="RefSeq" id="WP_285930886.1">
    <property type="nucleotide sequence ID" value="NZ_JASTZU010000018.1"/>
</dbReference>
<name>A0ABT7L231_9BACI</name>
<feature type="transmembrane region" description="Helical" evidence="7">
    <location>
        <begin position="89"/>
        <end position="110"/>
    </location>
</feature>
<sequence length="176" mass="19837">MDSYIQFTITFLLFVSLILPLTTLVHELGHALTALILFKEPVGVRLGSSFKGTGFKVGKLTFKIQPLSGWVGFVEYNIPKGKNNIVSNAMIMIAGPFFSFILGLICYISITFSDSQYIIIFLLKSIMNASLVQFIITILPIKYPSFLRAYKGMPSDGYRVMKLIMSRDNPKEYKDK</sequence>
<feature type="transmembrane region" description="Helical" evidence="7">
    <location>
        <begin position="6"/>
        <end position="25"/>
    </location>
</feature>
<organism evidence="9 13">
    <name type="scientific">Aquibacillus rhizosphaerae</name>
    <dbReference type="NCBI Taxonomy" id="3051431"/>
    <lineage>
        <taxon>Bacteria</taxon>
        <taxon>Bacillati</taxon>
        <taxon>Bacillota</taxon>
        <taxon>Bacilli</taxon>
        <taxon>Bacillales</taxon>
        <taxon>Bacillaceae</taxon>
        <taxon>Aquibacillus</taxon>
    </lineage>
</organism>
<dbReference type="EMBL" id="JASTZU010000018">
    <property type="protein sequence ID" value="MDL4839910.1"/>
    <property type="molecule type" value="Genomic_DNA"/>
</dbReference>
<keyword evidence="6 7" id="KW-0472">Membrane</keyword>
<dbReference type="Proteomes" id="UP001235343">
    <property type="component" value="Unassembled WGS sequence"/>
</dbReference>
<reference evidence="9 13" key="1">
    <citation type="submission" date="2023-06" db="EMBL/GenBank/DDBJ databases">
        <title>Aquibacillus rhizosphaerae LR5S19.</title>
        <authorList>
            <person name="Sun J.-Q."/>
        </authorList>
    </citation>
    <scope>NUCLEOTIDE SEQUENCE [LARGE SCALE GENOMIC DNA]</scope>
    <source>
        <strain evidence="9 13">LR5S19</strain>
    </source>
</reference>
<dbReference type="CDD" id="cd05709">
    <property type="entry name" value="S2P-M50"/>
    <property type="match status" value="1"/>
</dbReference>
<evidence type="ECO:0000259" key="8">
    <source>
        <dbReference type="Pfam" id="PF02163"/>
    </source>
</evidence>
<comment type="subcellular location">
    <subcellularLocation>
        <location evidence="2">Membrane</location>
        <topology evidence="2">Multi-pass membrane protein</topology>
    </subcellularLocation>
</comment>
<dbReference type="EMBL" id="JASTZU010000041">
    <property type="protein sequence ID" value="MDL4841632.1"/>
    <property type="molecule type" value="Genomic_DNA"/>
</dbReference>
<feature type="transmembrane region" description="Helical" evidence="7">
    <location>
        <begin position="116"/>
        <end position="141"/>
    </location>
</feature>
<evidence type="ECO:0000313" key="11">
    <source>
        <dbReference type="EMBL" id="MDL4840904.1"/>
    </source>
</evidence>
<evidence type="ECO:0000256" key="4">
    <source>
        <dbReference type="ARBA" id="ARBA00022692"/>
    </source>
</evidence>
<evidence type="ECO:0000313" key="13">
    <source>
        <dbReference type="Proteomes" id="UP001235343"/>
    </source>
</evidence>
<dbReference type="Pfam" id="PF02163">
    <property type="entry name" value="Peptidase_M50"/>
    <property type="match status" value="1"/>
</dbReference>
<evidence type="ECO:0000313" key="10">
    <source>
        <dbReference type="EMBL" id="MDL4840690.1"/>
    </source>
</evidence>
<keyword evidence="4 7" id="KW-0812">Transmembrane</keyword>
<evidence type="ECO:0000256" key="7">
    <source>
        <dbReference type="SAM" id="Phobius"/>
    </source>
</evidence>
<proteinExistence type="inferred from homology"/>
<evidence type="ECO:0000313" key="9">
    <source>
        <dbReference type="EMBL" id="MDL4839910.1"/>
    </source>
</evidence>
<gene>
    <name evidence="9" type="ORF">QQS35_05505</name>
    <name evidence="10" type="ORF">QQS35_09540</name>
    <name evidence="11" type="ORF">QQS35_10620</name>
    <name evidence="12" type="ORF">QQS35_14420</name>
</gene>
<evidence type="ECO:0000256" key="6">
    <source>
        <dbReference type="ARBA" id="ARBA00023136"/>
    </source>
</evidence>
<evidence type="ECO:0000313" key="12">
    <source>
        <dbReference type="EMBL" id="MDL4841632.1"/>
    </source>
</evidence>
<keyword evidence="13" id="KW-1185">Reference proteome</keyword>
<protein>
    <submittedName>
        <fullName evidence="9">M50 family metallopeptidase</fullName>
    </submittedName>
</protein>
<evidence type="ECO:0000256" key="5">
    <source>
        <dbReference type="ARBA" id="ARBA00022989"/>
    </source>
</evidence>
<keyword evidence="5 7" id="KW-1133">Transmembrane helix</keyword>
<comment type="cofactor">
    <cofactor evidence="1">
        <name>Zn(2+)</name>
        <dbReference type="ChEBI" id="CHEBI:29105"/>
    </cofactor>
</comment>
<accession>A0ABT7L231</accession>
<feature type="domain" description="Peptidase M50" evidence="8">
    <location>
        <begin position="16"/>
        <end position="121"/>
    </location>
</feature>
<evidence type="ECO:0000256" key="1">
    <source>
        <dbReference type="ARBA" id="ARBA00001947"/>
    </source>
</evidence>
<comment type="caution">
    <text evidence="9">The sequence shown here is derived from an EMBL/GenBank/DDBJ whole genome shotgun (WGS) entry which is preliminary data.</text>
</comment>
<evidence type="ECO:0000256" key="3">
    <source>
        <dbReference type="ARBA" id="ARBA00007931"/>
    </source>
</evidence>
<dbReference type="EMBL" id="JASTZU010000035">
    <property type="protein sequence ID" value="MDL4840904.1"/>
    <property type="molecule type" value="Genomic_DNA"/>
</dbReference>
<dbReference type="EMBL" id="JASTZU010000034">
    <property type="protein sequence ID" value="MDL4840690.1"/>
    <property type="molecule type" value="Genomic_DNA"/>
</dbReference>